<protein>
    <submittedName>
        <fullName evidence="1">Uncharacterized protein</fullName>
    </submittedName>
</protein>
<dbReference type="EMBL" id="CP089983">
    <property type="protein sequence ID" value="WXB08932.1"/>
    <property type="molecule type" value="Genomic_DNA"/>
</dbReference>
<evidence type="ECO:0000313" key="2">
    <source>
        <dbReference type="Proteomes" id="UP001374803"/>
    </source>
</evidence>
<reference evidence="1" key="1">
    <citation type="submission" date="2021-12" db="EMBL/GenBank/DDBJ databases">
        <title>Discovery of the Pendulisporaceae a myxobacterial family with distinct sporulation behavior and unique specialized metabolism.</title>
        <authorList>
            <person name="Garcia R."/>
            <person name="Popoff A."/>
            <person name="Bader C.D."/>
            <person name="Loehr J."/>
            <person name="Walesch S."/>
            <person name="Walt C."/>
            <person name="Boldt J."/>
            <person name="Bunk B."/>
            <person name="Haeckl F.J.F.P.J."/>
            <person name="Gunesch A.P."/>
            <person name="Birkelbach J."/>
            <person name="Nuebel U."/>
            <person name="Pietschmann T."/>
            <person name="Bach T."/>
            <person name="Mueller R."/>
        </authorList>
    </citation>
    <scope>NUCLEOTIDE SEQUENCE</scope>
    <source>
        <strain evidence="1">MSr11367</strain>
    </source>
</reference>
<gene>
    <name evidence="1" type="ORF">LVJ94_17055</name>
</gene>
<dbReference type="RefSeq" id="WP_394838607.1">
    <property type="nucleotide sequence ID" value="NZ_CP089929.1"/>
</dbReference>
<evidence type="ECO:0000313" key="1">
    <source>
        <dbReference type="EMBL" id="WXB08932.1"/>
    </source>
</evidence>
<sequence>MARARNWLYRKGPEPAPGQWARLHAYLRDLHEYEPRILPALRSLRGMPDSFALLEFHHPTLRIYSGREIILFDDCRYLYYRLPGALPNGGGFVEPGRYRLRCRAPRDAHDRILELEKTGDTSFQWISQRARVPDEPTPPKAGELDYSWIVGELEDLVVRWLQWHTAALAMASLCLSPNANRTLLHLARRAPRDNARLGNEADTLARAILTPRK</sequence>
<dbReference type="Proteomes" id="UP001374803">
    <property type="component" value="Chromosome"/>
</dbReference>
<name>A0ABZ2LDB8_9BACT</name>
<keyword evidence="2" id="KW-1185">Reference proteome</keyword>
<organism evidence="1 2">
    <name type="scientific">Pendulispora rubella</name>
    <dbReference type="NCBI Taxonomy" id="2741070"/>
    <lineage>
        <taxon>Bacteria</taxon>
        <taxon>Pseudomonadati</taxon>
        <taxon>Myxococcota</taxon>
        <taxon>Myxococcia</taxon>
        <taxon>Myxococcales</taxon>
        <taxon>Sorangiineae</taxon>
        <taxon>Pendulisporaceae</taxon>
        <taxon>Pendulispora</taxon>
    </lineage>
</organism>
<accession>A0ABZ2LDB8</accession>
<proteinExistence type="predicted"/>